<dbReference type="Gene3D" id="3.40.50.620">
    <property type="entry name" value="HUPs"/>
    <property type="match status" value="1"/>
</dbReference>
<evidence type="ECO:0000256" key="3">
    <source>
        <dbReference type="ARBA" id="ARBA00022695"/>
    </source>
</evidence>
<dbReference type="InterPro" id="IPR011784">
    <property type="entry name" value="SO4_adenylTrfase_ssu"/>
</dbReference>
<dbReference type="SUPFAM" id="SSF46689">
    <property type="entry name" value="Homeodomain-like"/>
    <property type="match status" value="1"/>
</dbReference>
<evidence type="ECO:0000313" key="8">
    <source>
        <dbReference type="EMBL" id="UTW02457.1"/>
    </source>
</evidence>
<dbReference type="HAMAP" id="MF_00064">
    <property type="entry name" value="Sulf_adenylyltr_sub2"/>
    <property type="match status" value="1"/>
</dbReference>
<keyword evidence="4 6" id="KW-0547">Nucleotide-binding</keyword>
<comment type="pathway">
    <text evidence="6">Sulfur metabolism; hydrogen sulfide biosynthesis; sulfite from sulfate: step 1/3.</text>
</comment>
<evidence type="ECO:0000256" key="6">
    <source>
        <dbReference type="HAMAP-Rule" id="MF_00064"/>
    </source>
</evidence>
<dbReference type="InterPro" id="IPR009057">
    <property type="entry name" value="Homeodomain-like_sf"/>
</dbReference>
<evidence type="ECO:0000256" key="2">
    <source>
        <dbReference type="ARBA" id="ARBA00022679"/>
    </source>
</evidence>
<protein>
    <recommendedName>
        <fullName evidence="6">Sulfate adenylyltransferase subunit 2</fullName>
        <ecNumber evidence="6">2.7.7.4</ecNumber>
    </recommendedName>
    <alternativeName>
        <fullName evidence="6">ATP-sulfurylase small subunit</fullName>
    </alternativeName>
    <alternativeName>
        <fullName evidence="6">Sulfate adenylate transferase</fullName>
        <shortName evidence="6">SAT</shortName>
    </alternativeName>
</protein>
<evidence type="ECO:0000313" key="9">
    <source>
        <dbReference type="Proteomes" id="UP001059950"/>
    </source>
</evidence>
<evidence type="ECO:0000256" key="5">
    <source>
        <dbReference type="ARBA" id="ARBA00022840"/>
    </source>
</evidence>
<dbReference type="InterPro" id="IPR014729">
    <property type="entry name" value="Rossmann-like_a/b/a_fold"/>
</dbReference>
<gene>
    <name evidence="6 8" type="primary">cysD</name>
    <name evidence="8" type="ORF">KDX31_13990</name>
</gene>
<comment type="catalytic activity">
    <reaction evidence="6">
        <text>sulfate + ATP + H(+) = adenosine 5'-phosphosulfate + diphosphate</text>
        <dbReference type="Rhea" id="RHEA:18133"/>
        <dbReference type="ChEBI" id="CHEBI:15378"/>
        <dbReference type="ChEBI" id="CHEBI:16189"/>
        <dbReference type="ChEBI" id="CHEBI:30616"/>
        <dbReference type="ChEBI" id="CHEBI:33019"/>
        <dbReference type="ChEBI" id="CHEBI:58243"/>
        <dbReference type="EC" id="2.7.7.4"/>
    </reaction>
</comment>
<dbReference type="NCBIfam" id="NF003587">
    <property type="entry name" value="PRK05253.1"/>
    <property type="match status" value="1"/>
</dbReference>
<evidence type="ECO:0000259" key="7">
    <source>
        <dbReference type="Pfam" id="PF01507"/>
    </source>
</evidence>
<organism evidence="8 9">
    <name type="scientific">Amphritea atlantica</name>
    <dbReference type="NCBI Taxonomy" id="355243"/>
    <lineage>
        <taxon>Bacteria</taxon>
        <taxon>Pseudomonadati</taxon>
        <taxon>Pseudomonadota</taxon>
        <taxon>Gammaproteobacteria</taxon>
        <taxon>Oceanospirillales</taxon>
        <taxon>Oceanospirillaceae</taxon>
        <taxon>Amphritea</taxon>
    </lineage>
</organism>
<dbReference type="Proteomes" id="UP001059950">
    <property type="component" value="Chromosome"/>
</dbReference>
<reference evidence="8" key="1">
    <citation type="submission" date="2021-04" db="EMBL/GenBank/DDBJ databases">
        <title>Oceanospirillales bacteria with DddD are important DMSP degraders in coastal seawater.</title>
        <authorList>
            <person name="Liu J."/>
        </authorList>
    </citation>
    <scope>NUCLEOTIDE SEQUENCE</scope>
    <source>
        <strain evidence="8">GY6</strain>
    </source>
</reference>
<dbReference type="GO" id="GO:0004781">
    <property type="term" value="F:sulfate adenylyltransferase (ATP) activity"/>
    <property type="evidence" value="ECO:0007669"/>
    <property type="project" value="UniProtKB-EC"/>
</dbReference>
<evidence type="ECO:0000256" key="4">
    <source>
        <dbReference type="ARBA" id="ARBA00022741"/>
    </source>
</evidence>
<comment type="function">
    <text evidence="6">With CysN forms the ATP sulfurylase (ATPS) that catalyzes the adenylation of sulfate producing adenosine 5'-phosphosulfate (APS) and diphosphate, the first enzymatic step in sulfur assimilation pathway. APS synthesis involves the formation of a high-energy phosphoric-sulfuric acid anhydride bond driven by GTP hydrolysis by CysN coupled to ATP hydrolysis by CysD.</text>
</comment>
<dbReference type="SUPFAM" id="SSF52402">
    <property type="entry name" value="Adenine nucleotide alpha hydrolases-like"/>
    <property type="match status" value="1"/>
</dbReference>
<dbReference type="InterPro" id="IPR002500">
    <property type="entry name" value="PAPS_reduct_dom"/>
</dbReference>
<dbReference type="CDD" id="cd23946">
    <property type="entry name" value="Sulfate_adenylyltransferase_2"/>
    <property type="match status" value="1"/>
</dbReference>
<comment type="subunit">
    <text evidence="6">Heterodimer composed of CysD, the smaller subunit, and CysN.</text>
</comment>
<dbReference type="NCBIfam" id="TIGR02039">
    <property type="entry name" value="CysD"/>
    <property type="match status" value="1"/>
</dbReference>
<dbReference type="InterPro" id="IPR050128">
    <property type="entry name" value="Sulfate_adenylyltrnsfr_sub2"/>
</dbReference>
<accession>A0ABY5GR57</accession>
<keyword evidence="3 6" id="KW-0548">Nucleotidyltransferase</keyword>
<keyword evidence="2 6" id="KW-0808">Transferase</keyword>
<sequence length="581" mass="66198">MSGKKLSSTELNKLRKEAVQLRLSGETLSAIKQKTGLSNPTIISSHKRFIEGGWEAINTGKRGRPKTDSESDCLEFMLSGLPSDNTLWTTQQVQDWFRTHQHERSLKTINRYLKSWGIIAPPESHSTDSPKAWLMQHHPELNSAQDDSRETALRSPSPEGKVLKGGIATFTPPATKYGSVAGGHFIYAQDFRGKLYWLATPDAPDSKLILHFLQRLSHQFKSAVTLSFHSVPLQRYTDIQQWLASQSQLTLLTYATSRHSNPPVTIPAGGEKALTQSYVRTTMALTHLQRLEAESIQIMREVVSKADNPVMLYSIGKDSAVMLHLAMKAFHPSKPPFPLLHVDTGWKFRDMYTFRDQLVKDLGVELITYMNPEGLEKEINPFTHGSSLHTDIMKTEGLKQALNKFKFDVAFGGARRDEEKSRAKERIFSFRTADHRWDPKNQRPELWKNYNANKRPGESIRVFPLSNWTELDIWQYIYLEQIPIVPLYLSAERPVVERDGTLIMVDDERMPLQPNEVPMMKKVRFRTLGCYPLTGAVESEADTLPAIIQEMLLTKTSERQGRMIDHDSAASMEKKKQEGYF</sequence>
<keyword evidence="9" id="KW-1185">Reference proteome</keyword>
<dbReference type="EC" id="2.7.7.4" evidence="6"/>
<dbReference type="EMBL" id="CP073344">
    <property type="protein sequence ID" value="UTW02457.1"/>
    <property type="molecule type" value="Genomic_DNA"/>
</dbReference>
<evidence type="ECO:0000256" key="1">
    <source>
        <dbReference type="ARBA" id="ARBA00008885"/>
    </source>
</evidence>
<comment type="similarity">
    <text evidence="1 6">Belongs to the PAPS reductase family. CysD subfamily.</text>
</comment>
<feature type="domain" description="Phosphoadenosine phosphosulphate reductase" evidence="7">
    <location>
        <begin position="308"/>
        <end position="535"/>
    </location>
</feature>
<keyword evidence="5 6" id="KW-0067">ATP-binding</keyword>
<dbReference type="NCBIfam" id="NF009214">
    <property type="entry name" value="PRK12563.1"/>
    <property type="match status" value="1"/>
</dbReference>
<dbReference type="Pfam" id="PF01507">
    <property type="entry name" value="PAPS_reduct"/>
    <property type="match status" value="1"/>
</dbReference>
<dbReference type="PANTHER" id="PTHR43196:SF1">
    <property type="entry name" value="SULFATE ADENYLYLTRANSFERASE SUBUNIT 2"/>
    <property type="match status" value="1"/>
</dbReference>
<proteinExistence type="inferred from homology"/>
<name>A0ABY5GR57_9GAMM</name>
<dbReference type="PANTHER" id="PTHR43196">
    <property type="entry name" value="SULFATE ADENYLYLTRANSFERASE SUBUNIT 2"/>
    <property type="match status" value="1"/>
</dbReference>